<evidence type="ECO:0000256" key="1">
    <source>
        <dbReference type="ARBA" id="ARBA00023172"/>
    </source>
</evidence>
<evidence type="ECO:0000313" key="3">
    <source>
        <dbReference type="EMBL" id="CDZ51166.1"/>
    </source>
</evidence>
<reference evidence="3 4" key="1">
    <citation type="submission" date="2014-08" db="EMBL/GenBank/DDBJ databases">
        <authorList>
            <person name="Chen Y.-H."/>
        </authorList>
    </citation>
    <scope>NUCLEOTIDE SEQUENCE [LARGE SCALE GENOMIC DNA]</scope>
</reference>
<sequence length="629" mass="69887">MQVSRPVHLPVHVGVLPEPSNQTPSARPKGRGPGPYLAKSGSVYIFQIKMPKTSGGTRAIPPLRLSLGACSHRRARLLADLLAAKARLMFDEMRHGRGMQDEDDSEMRALEAVIEMKGELKAYLRMIDRSDAPIPTEELQKAAGIRDLVGLNRELERQARGEAFNELIVGHADMLKQSAIAKLSASSTLSDPVPPQLARAPEPADRTSAVSRADVVHRGTVVEPPSDEQDTPRDAQGKLIPAFELDRRTVRRPKSVQPKLSDVIPTYIAGRRLSGGANIARDLATAESRLALFIELIGDHRVNTYVPADLQAFVNLMQYWPGDNNQRDPNLTPWQVIENNRDLHLKPLAKKTLEEGYLAVIKAAIRSAITAGGFSDPFTGAKIKIPKTAESPRRATPIGASKMNNLFKTGIESGLMEDIMLPLLGHLTSRRLGLLIHLRGNDIREQFSNIWVGQVTRLTQINGIWTTVPVKTEDSERYFVLHDFLKEIGFIDWATRQGSDFLFPNIMNLKDPSKSGSSYMQRLFRRAGIKPKAGEESGGRREVFHSLRSGNIQDMRESGVDPRERRVQAGHSAGIDEHDLYGFDVATEKEARKLKVLPLDPEIDYSIFRGLDFEAIAKRKRVAGPPKRK</sequence>
<dbReference type="GO" id="GO:0003677">
    <property type="term" value="F:DNA binding"/>
    <property type="evidence" value="ECO:0007669"/>
    <property type="project" value="InterPro"/>
</dbReference>
<feature type="compositionally biased region" description="Low complexity" evidence="2">
    <location>
        <begin position="1"/>
        <end position="19"/>
    </location>
</feature>
<dbReference type="Proteomes" id="UP000039660">
    <property type="component" value="Unassembled WGS sequence"/>
</dbReference>
<dbReference type="EMBL" id="CCRK01000009">
    <property type="protein sequence ID" value="CDZ51166.1"/>
    <property type="molecule type" value="Genomic_DNA"/>
</dbReference>
<proteinExistence type="predicted"/>
<keyword evidence="1" id="KW-0233">DNA recombination</keyword>
<organism evidence="3 4">
    <name type="scientific">Neorhizobium galegae bv. officinalis</name>
    <dbReference type="NCBI Taxonomy" id="323656"/>
    <lineage>
        <taxon>Bacteria</taxon>
        <taxon>Pseudomonadati</taxon>
        <taxon>Pseudomonadota</taxon>
        <taxon>Alphaproteobacteria</taxon>
        <taxon>Hyphomicrobiales</taxon>
        <taxon>Rhizobiaceae</taxon>
        <taxon>Rhizobium/Agrobacterium group</taxon>
        <taxon>Neorhizobium</taxon>
    </lineage>
</organism>
<evidence type="ECO:0000313" key="4">
    <source>
        <dbReference type="Proteomes" id="UP000039660"/>
    </source>
</evidence>
<dbReference type="GO" id="GO:0015074">
    <property type="term" value="P:DNA integration"/>
    <property type="evidence" value="ECO:0007669"/>
    <property type="project" value="InterPro"/>
</dbReference>
<dbReference type="AlphaFoldDB" id="A0A0T7GVB0"/>
<protein>
    <submittedName>
        <fullName evidence="3">Putative integrase</fullName>
    </submittedName>
</protein>
<dbReference type="InterPro" id="IPR013762">
    <property type="entry name" value="Integrase-like_cat_sf"/>
</dbReference>
<feature type="region of interest" description="Disordered" evidence="2">
    <location>
        <begin position="186"/>
        <end position="211"/>
    </location>
</feature>
<gene>
    <name evidence="3" type="ORF">NGAL_HAMBI1189_38310</name>
</gene>
<dbReference type="SUPFAM" id="SSF56349">
    <property type="entry name" value="DNA breaking-rejoining enzymes"/>
    <property type="match status" value="1"/>
</dbReference>
<evidence type="ECO:0000256" key="2">
    <source>
        <dbReference type="SAM" id="MobiDB-lite"/>
    </source>
</evidence>
<dbReference type="InterPro" id="IPR011010">
    <property type="entry name" value="DNA_brk_join_enz"/>
</dbReference>
<accession>A0A0T7GVB0</accession>
<dbReference type="GO" id="GO:0006310">
    <property type="term" value="P:DNA recombination"/>
    <property type="evidence" value="ECO:0007669"/>
    <property type="project" value="UniProtKB-KW"/>
</dbReference>
<dbReference type="Gene3D" id="1.10.443.10">
    <property type="entry name" value="Intergrase catalytic core"/>
    <property type="match status" value="1"/>
</dbReference>
<name>A0A0T7GVB0_NEOGA</name>
<feature type="region of interest" description="Disordered" evidence="2">
    <location>
        <begin position="1"/>
        <end position="34"/>
    </location>
</feature>